<dbReference type="HAMAP" id="MF_00503">
    <property type="entry name" value="Ribosomal_bL9"/>
    <property type="match status" value="1"/>
</dbReference>
<evidence type="ECO:0000256" key="2">
    <source>
        <dbReference type="ARBA" id="ARBA00022730"/>
    </source>
</evidence>
<dbReference type="Pfam" id="PF03948">
    <property type="entry name" value="Ribosomal_L9_C"/>
    <property type="match status" value="1"/>
</dbReference>
<feature type="compositionally biased region" description="Basic and acidic residues" evidence="8">
    <location>
        <begin position="56"/>
        <end position="69"/>
    </location>
</feature>
<evidence type="ECO:0000256" key="6">
    <source>
        <dbReference type="ARBA" id="ARBA00035292"/>
    </source>
</evidence>
<dbReference type="GO" id="GO:0019843">
    <property type="term" value="F:rRNA binding"/>
    <property type="evidence" value="ECO:0007669"/>
    <property type="project" value="UniProtKB-UniRule"/>
</dbReference>
<dbReference type="InterPro" id="IPR020070">
    <property type="entry name" value="Ribosomal_bL9_N"/>
</dbReference>
<dbReference type="PANTHER" id="PTHR21368">
    <property type="entry name" value="50S RIBOSOMAL PROTEIN L9"/>
    <property type="match status" value="1"/>
</dbReference>
<gene>
    <name evidence="7" type="primary">rplI</name>
    <name evidence="11" type="ORF">IAA84_08425</name>
</gene>
<dbReference type="InterPro" id="IPR000244">
    <property type="entry name" value="Ribosomal_bL9"/>
</dbReference>
<evidence type="ECO:0000259" key="9">
    <source>
        <dbReference type="Pfam" id="PF01281"/>
    </source>
</evidence>
<keyword evidence="5 7" id="KW-0687">Ribonucleoprotein</keyword>
<dbReference type="InterPro" id="IPR009027">
    <property type="entry name" value="Ribosomal_bL9/RNase_H1_N"/>
</dbReference>
<keyword evidence="4 7" id="KW-0689">Ribosomal protein</keyword>
<dbReference type="Pfam" id="PF01281">
    <property type="entry name" value="Ribosomal_L9_N"/>
    <property type="match status" value="1"/>
</dbReference>
<dbReference type="InterPro" id="IPR036935">
    <property type="entry name" value="Ribosomal_bL9_N_sf"/>
</dbReference>
<dbReference type="AlphaFoldDB" id="A0A9D1G1F4"/>
<reference evidence="11" key="2">
    <citation type="journal article" date="2021" name="PeerJ">
        <title>Extensive microbial diversity within the chicken gut microbiome revealed by metagenomics and culture.</title>
        <authorList>
            <person name="Gilroy R."/>
            <person name="Ravi A."/>
            <person name="Getino M."/>
            <person name="Pursley I."/>
            <person name="Horton D.L."/>
            <person name="Alikhan N.F."/>
            <person name="Baker D."/>
            <person name="Gharbi K."/>
            <person name="Hall N."/>
            <person name="Watson M."/>
            <person name="Adriaenssens E.M."/>
            <person name="Foster-Nyarko E."/>
            <person name="Jarju S."/>
            <person name="Secka A."/>
            <person name="Antonio M."/>
            <person name="Oren A."/>
            <person name="Chaudhuri R.R."/>
            <person name="La Ragione R."/>
            <person name="Hildebrand F."/>
            <person name="Pallen M.J."/>
        </authorList>
    </citation>
    <scope>NUCLEOTIDE SEQUENCE</scope>
    <source>
        <strain evidence="11">13766</strain>
    </source>
</reference>
<dbReference type="InterPro" id="IPR036791">
    <property type="entry name" value="Ribosomal_bL9_C_sf"/>
</dbReference>
<dbReference type="SUPFAM" id="SSF55653">
    <property type="entry name" value="Ribosomal protein L9 C-domain"/>
    <property type="match status" value="1"/>
</dbReference>
<accession>A0A9D1G1F4</accession>
<evidence type="ECO:0000256" key="8">
    <source>
        <dbReference type="SAM" id="MobiDB-lite"/>
    </source>
</evidence>
<dbReference type="GO" id="GO:0005840">
    <property type="term" value="C:ribosome"/>
    <property type="evidence" value="ECO:0007669"/>
    <property type="project" value="UniProtKB-KW"/>
</dbReference>
<evidence type="ECO:0000259" key="10">
    <source>
        <dbReference type="Pfam" id="PF03948"/>
    </source>
</evidence>
<feature type="domain" description="Ribosomal protein L9" evidence="9">
    <location>
        <begin position="1"/>
        <end position="46"/>
    </location>
</feature>
<dbReference type="GO" id="GO:1990904">
    <property type="term" value="C:ribonucleoprotein complex"/>
    <property type="evidence" value="ECO:0007669"/>
    <property type="project" value="UniProtKB-KW"/>
</dbReference>
<dbReference type="NCBIfam" id="TIGR00158">
    <property type="entry name" value="L9"/>
    <property type="match status" value="1"/>
</dbReference>
<reference evidence="11" key="1">
    <citation type="submission" date="2020-10" db="EMBL/GenBank/DDBJ databases">
        <authorList>
            <person name="Gilroy R."/>
        </authorList>
    </citation>
    <scope>NUCLEOTIDE SEQUENCE</scope>
    <source>
        <strain evidence="11">13766</strain>
    </source>
</reference>
<comment type="function">
    <text evidence="7">Binds to the 23S rRNA.</text>
</comment>
<evidence type="ECO:0000313" key="12">
    <source>
        <dbReference type="Proteomes" id="UP000824140"/>
    </source>
</evidence>
<evidence type="ECO:0000256" key="3">
    <source>
        <dbReference type="ARBA" id="ARBA00022884"/>
    </source>
</evidence>
<evidence type="ECO:0000313" key="11">
    <source>
        <dbReference type="EMBL" id="HIS93023.1"/>
    </source>
</evidence>
<sequence>MKVILLSDVKGTGKKDQIVEVSDGYARNFLLPRKLAREATNEALNAIDTAKRAAKHRDDVKREQAEQKARELKGKVVVLRLRAGENGRLYGSVTNEQIADALREQHGVEVDKRKIELEEPVKAVGQVLATVRLAAGVSTRMIVNIVAEEK</sequence>
<organism evidence="11 12">
    <name type="scientific">Candidatus Alectryocaccomicrobium excrementavium</name>
    <dbReference type="NCBI Taxonomy" id="2840668"/>
    <lineage>
        <taxon>Bacteria</taxon>
        <taxon>Bacillati</taxon>
        <taxon>Bacillota</taxon>
        <taxon>Clostridia</taxon>
        <taxon>Candidatus Alectryocaccomicrobium</taxon>
    </lineage>
</organism>
<dbReference type="GO" id="GO:0006412">
    <property type="term" value="P:translation"/>
    <property type="evidence" value="ECO:0007669"/>
    <property type="project" value="UniProtKB-UniRule"/>
</dbReference>
<feature type="region of interest" description="Disordered" evidence="8">
    <location>
        <begin position="50"/>
        <end position="69"/>
    </location>
</feature>
<comment type="caution">
    <text evidence="11">The sequence shown here is derived from an EMBL/GenBank/DDBJ whole genome shotgun (WGS) entry which is preliminary data.</text>
</comment>
<feature type="domain" description="Large ribosomal subunit protein bL9 C-terminal" evidence="10">
    <location>
        <begin position="63"/>
        <end position="147"/>
    </location>
</feature>
<dbReference type="InterPro" id="IPR020069">
    <property type="entry name" value="Ribosomal_bL9_C"/>
</dbReference>
<dbReference type="GO" id="GO:0003735">
    <property type="term" value="F:structural constituent of ribosome"/>
    <property type="evidence" value="ECO:0007669"/>
    <property type="project" value="InterPro"/>
</dbReference>
<protein>
    <recommendedName>
        <fullName evidence="6 7">Large ribosomal subunit protein bL9</fullName>
    </recommendedName>
</protein>
<dbReference type="Gene3D" id="3.40.5.10">
    <property type="entry name" value="Ribosomal protein L9, N-terminal domain"/>
    <property type="match status" value="1"/>
</dbReference>
<keyword evidence="2 7" id="KW-0699">rRNA-binding</keyword>
<evidence type="ECO:0000256" key="5">
    <source>
        <dbReference type="ARBA" id="ARBA00023274"/>
    </source>
</evidence>
<dbReference type="Proteomes" id="UP000824140">
    <property type="component" value="Unassembled WGS sequence"/>
</dbReference>
<comment type="similarity">
    <text evidence="1 7">Belongs to the bacterial ribosomal protein bL9 family.</text>
</comment>
<evidence type="ECO:0000256" key="7">
    <source>
        <dbReference type="HAMAP-Rule" id="MF_00503"/>
    </source>
</evidence>
<evidence type="ECO:0000256" key="4">
    <source>
        <dbReference type="ARBA" id="ARBA00022980"/>
    </source>
</evidence>
<dbReference type="EMBL" id="DVJN01000170">
    <property type="protein sequence ID" value="HIS93023.1"/>
    <property type="molecule type" value="Genomic_DNA"/>
</dbReference>
<dbReference type="InterPro" id="IPR020594">
    <property type="entry name" value="Ribosomal_bL9_bac/chp"/>
</dbReference>
<proteinExistence type="inferred from homology"/>
<keyword evidence="3 7" id="KW-0694">RNA-binding</keyword>
<name>A0A9D1G1F4_9FIRM</name>
<dbReference type="Gene3D" id="3.10.430.100">
    <property type="entry name" value="Ribosomal protein L9, C-terminal domain"/>
    <property type="match status" value="1"/>
</dbReference>
<dbReference type="SUPFAM" id="SSF55658">
    <property type="entry name" value="L9 N-domain-like"/>
    <property type="match status" value="1"/>
</dbReference>
<evidence type="ECO:0000256" key="1">
    <source>
        <dbReference type="ARBA" id="ARBA00010605"/>
    </source>
</evidence>